<evidence type="ECO:0000256" key="2">
    <source>
        <dbReference type="ARBA" id="ARBA00010742"/>
    </source>
</evidence>
<dbReference type="PANTHER" id="PTHR30024">
    <property type="entry name" value="ALIPHATIC SULFONATES-BINDING PROTEIN-RELATED"/>
    <property type="match status" value="1"/>
</dbReference>
<dbReference type="SUPFAM" id="SSF53850">
    <property type="entry name" value="Periplasmic binding protein-like II"/>
    <property type="match status" value="1"/>
</dbReference>
<dbReference type="Gene3D" id="3.40.190.10">
    <property type="entry name" value="Periplasmic binding protein-like II"/>
    <property type="match status" value="2"/>
</dbReference>
<evidence type="ECO:0000259" key="4">
    <source>
        <dbReference type="Pfam" id="PF09084"/>
    </source>
</evidence>
<proteinExistence type="inferred from homology"/>
<organism evidence="5 6">
    <name type="scientific">Aurantiacibacter flavus</name>
    <dbReference type="NCBI Taxonomy" id="3145232"/>
    <lineage>
        <taxon>Bacteria</taxon>
        <taxon>Pseudomonadati</taxon>
        <taxon>Pseudomonadota</taxon>
        <taxon>Alphaproteobacteria</taxon>
        <taxon>Sphingomonadales</taxon>
        <taxon>Erythrobacteraceae</taxon>
        <taxon>Aurantiacibacter</taxon>
    </lineage>
</organism>
<comment type="similarity">
    <text evidence="2">Belongs to the bacterial solute-binding protein SsuA/TauA family.</text>
</comment>
<evidence type="ECO:0000313" key="5">
    <source>
        <dbReference type="EMBL" id="MEN7538271.1"/>
    </source>
</evidence>
<dbReference type="EMBL" id="JBDLBR010000005">
    <property type="protein sequence ID" value="MEN7538271.1"/>
    <property type="molecule type" value="Genomic_DNA"/>
</dbReference>
<keyword evidence="3" id="KW-0732">Signal</keyword>
<dbReference type="Pfam" id="PF09084">
    <property type="entry name" value="NMT1"/>
    <property type="match status" value="1"/>
</dbReference>
<protein>
    <submittedName>
        <fullName evidence="5">ABC transporter substrate-binding protein</fullName>
    </submittedName>
</protein>
<feature type="domain" description="SsuA/THI5-like" evidence="4">
    <location>
        <begin position="22"/>
        <end position="227"/>
    </location>
</feature>
<gene>
    <name evidence="5" type="ORF">ABDJ38_13900</name>
</gene>
<evidence type="ECO:0000313" key="6">
    <source>
        <dbReference type="Proteomes" id="UP001484535"/>
    </source>
</evidence>
<dbReference type="RefSeq" id="WP_346785729.1">
    <property type="nucleotide sequence ID" value="NZ_JBDLBR010000005.1"/>
</dbReference>
<evidence type="ECO:0000256" key="1">
    <source>
        <dbReference type="ARBA" id="ARBA00004418"/>
    </source>
</evidence>
<accession>A0ABV0D088</accession>
<comment type="caution">
    <text evidence="5">The sequence shown here is derived from an EMBL/GenBank/DDBJ whole genome shotgun (WGS) entry which is preliminary data.</text>
</comment>
<keyword evidence="6" id="KW-1185">Reference proteome</keyword>
<dbReference type="PANTHER" id="PTHR30024:SF47">
    <property type="entry name" value="TAURINE-BINDING PERIPLASMIC PROTEIN"/>
    <property type="match status" value="1"/>
</dbReference>
<name>A0ABV0D088_9SPHN</name>
<sequence length="307" mass="33539">MIKDADTELREIRLAGGAQGFNWLPVFVAEKLGLFEKHGLTIDLRRMGSLELATDAVRAGDADLTIGPPEGAIADYLAGGPLRLVAAQAVRLPMALVTRPEIMTIEDLKGKTIGTSSLREGTAIYTQIVLAQHGLHYPGDYEFAMSGIHTERWEALRKGEIDCAPQPAPWSFLAEDNGYNLIARVHDAIPEIVFTAVFGCEGWLAANRDTVLRFLRALAEAYDFANDPANEDFCVPVFQSITTKDDPDLAGRGFAYMRDLGMWPEGLEITPTALATTVDLMVQTGLADATHRDQALQAFDKSYLADL</sequence>
<dbReference type="InterPro" id="IPR015168">
    <property type="entry name" value="SsuA/THI5"/>
</dbReference>
<reference evidence="5 6" key="1">
    <citation type="submission" date="2024-05" db="EMBL/GenBank/DDBJ databases">
        <authorList>
            <person name="Park S."/>
        </authorList>
    </citation>
    <scope>NUCLEOTIDE SEQUENCE [LARGE SCALE GENOMIC DNA]</scope>
    <source>
        <strain evidence="5 6">DGU5</strain>
    </source>
</reference>
<comment type="subcellular location">
    <subcellularLocation>
        <location evidence="1">Periplasm</location>
    </subcellularLocation>
</comment>
<evidence type="ECO:0000256" key="3">
    <source>
        <dbReference type="ARBA" id="ARBA00022729"/>
    </source>
</evidence>
<dbReference type="Proteomes" id="UP001484535">
    <property type="component" value="Unassembled WGS sequence"/>
</dbReference>